<evidence type="ECO:0000313" key="2">
    <source>
        <dbReference type="Proteomes" id="UP000249396"/>
    </source>
</evidence>
<sequence length="124" mass="14084">MQKEKAWCPPMTTSFPVDEYKPSRWERFLDRLCTMRSLFDTFRLPDVEVGEPLGVATCPCCSYRQSDLAVMGVVGDDGTVWHFRPIAQFERWAITEQAGELGQIPKDELNPRSLSDFPGVNLLG</sequence>
<reference evidence="1 2" key="1">
    <citation type="journal article" date="2018" name="Aquat. Microb. Ecol.">
        <title>Gammaproteobacterial methanotrophs dominate.</title>
        <authorList>
            <person name="Rissanen A.J."/>
            <person name="Saarenheimo J."/>
            <person name="Tiirola M."/>
            <person name="Peura S."/>
            <person name="Aalto S.L."/>
            <person name="Karvinen A."/>
            <person name="Nykanen H."/>
        </authorList>
    </citation>
    <scope>NUCLEOTIDE SEQUENCE [LARGE SCALE GENOMIC DNA]</scope>
    <source>
        <strain evidence="1">AMbin10</strain>
    </source>
</reference>
<comment type="caution">
    <text evidence="1">The sequence shown here is derived from an EMBL/GenBank/DDBJ whole genome shotgun (WGS) entry which is preliminary data.</text>
</comment>
<organism evidence="1 2">
    <name type="scientific">Candidatus Methylumidiphilus alinenensis</name>
    <dbReference type="NCBI Taxonomy" id="2202197"/>
    <lineage>
        <taxon>Bacteria</taxon>
        <taxon>Pseudomonadati</taxon>
        <taxon>Pseudomonadota</taxon>
        <taxon>Gammaproteobacteria</taxon>
        <taxon>Methylococcales</taxon>
        <taxon>Candidatus Methylumidiphilus</taxon>
    </lineage>
</organism>
<evidence type="ECO:0000313" key="1">
    <source>
        <dbReference type="EMBL" id="PZN72412.1"/>
    </source>
</evidence>
<proteinExistence type="predicted"/>
<dbReference type="AlphaFoldDB" id="A0A2W4QJW5"/>
<name>A0A2W4QJW5_9GAMM</name>
<dbReference type="EMBL" id="QJPH01000488">
    <property type="protein sequence ID" value="PZN72412.1"/>
    <property type="molecule type" value="Genomic_DNA"/>
</dbReference>
<accession>A0A2W4QJW5</accession>
<gene>
    <name evidence="1" type="ORF">DM484_24565</name>
</gene>
<protein>
    <submittedName>
        <fullName evidence="1">Uncharacterized protein</fullName>
    </submittedName>
</protein>
<dbReference type="Proteomes" id="UP000249396">
    <property type="component" value="Unassembled WGS sequence"/>
</dbReference>